<reference evidence="2" key="1">
    <citation type="journal article" date="2023" name="Mol. Phylogenet. Evol.">
        <title>Genome-scale phylogeny and comparative genomics of the fungal order Sordariales.</title>
        <authorList>
            <person name="Hensen N."/>
            <person name="Bonometti L."/>
            <person name="Westerberg I."/>
            <person name="Brannstrom I.O."/>
            <person name="Guillou S."/>
            <person name="Cros-Aarteil S."/>
            <person name="Calhoun S."/>
            <person name="Haridas S."/>
            <person name="Kuo A."/>
            <person name="Mondo S."/>
            <person name="Pangilinan J."/>
            <person name="Riley R."/>
            <person name="LaButti K."/>
            <person name="Andreopoulos B."/>
            <person name="Lipzen A."/>
            <person name="Chen C."/>
            <person name="Yan M."/>
            <person name="Daum C."/>
            <person name="Ng V."/>
            <person name="Clum A."/>
            <person name="Steindorff A."/>
            <person name="Ohm R.A."/>
            <person name="Martin F."/>
            <person name="Silar P."/>
            <person name="Natvig D.O."/>
            <person name="Lalanne C."/>
            <person name="Gautier V."/>
            <person name="Ament-Velasquez S.L."/>
            <person name="Kruys A."/>
            <person name="Hutchinson M.I."/>
            <person name="Powell A.J."/>
            <person name="Barry K."/>
            <person name="Miller A.N."/>
            <person name="Grigoriev I.V."/>
            <person name="Debuchy R."/>
            <person name="Gladieux P."/>
            <person name="Hiltunen Thoren M."/>
            <person name="Johannesson H."/>
        </authorList>
    </citation>
    <scope>NUCLEOTIDE SEQUENCE</scope>
    <source>
        <strain evidence="2">CBS 118394</strain>
    </source>
</reference>
<keyword evidence="3" id="KW-1185">Reference proteome</keyword>
<protein>
    <submittedName>
        <fullName evidence="2">Uncharacterized protein</fullName>
    </submittedName>
</protein>
<evidence type="ECO:0000256" key="1">
    <source>
        <dbReference type="SAM" id="MobiDB-lite"/>
    </source>
</evidence>
<organism evidence="2 3">
    <name type="scientific">Apodospora peruviana</name>
    <dbReference type="NCBI Taxonomy" id="516989"/>
    <lineage>
        <taxon>Eukaryota</taxon>
        <taxon>Fungi</taxon>
        <taxon>Dikarya</taxon>
        <taxon>Ascomycota</taxon>
        <taxon>Pezizomycotina</taxon>
        <taxon>Sordariomycetes</taxon>
        <taxon>Sordariomycetidae</taxon>
        <taxon>Sordariales</taxon>
        <taxon>Lasiosphaeriaceae</taxon>
        <taxon>Apodospora</taxon>
    </lineage>
</organism>
<accession>A0AAE0IBE8</accession>
<name>A0AAE0IBE8_9PEZI</name>
<evidence type="ECO:0000313" key="2">
    <source>
        <dbReference type="EMBL" id="KAK3321911.1"/>
    </source>
</evidence>
<feature type="region of interest" description="Disordered" evidence="1">
    <location>
        <begin position="210"/>
        <end position="241"/>
    </location>
</feature>
<comment type="caution">
    <text evidence="2">The sequence shown here is derived from an EMBL/GenBank/DDBJ whole genome shotgun (WGS) entry which is preliminary data.</text>
</comment>
<dbReference type="EMBL" id="JAUEDM010000003">
    <property type="protein sequence ID" value="KAK3321911.1"/>
    <property type="molecule type" value="Genomic_DNA"/>
</dbReference>
<gene>
    <name evidence="2" type="ORF">B0H66DRAFT_531273</name>
</gene>
<dbReference type="AlphaFoldDB" id="A0AAE0IBE8"/>
<evidence type="ECO:0000313" key="3">
    <source>
        <dbReference type="Proteomes" id="UP001283341"/>
    </source>
</evidence>
<dbReference type="Proteomes" id="UP001283341">
    <property type="component" value="Unassembled WGS sequence"/>
</dbReference>
<feature type="region of interest" description="Disordered" evidence="1">
    <location>
        <begin position="1"/>
        <end position="39"/>
    </location>
</feature>
<sequence length="360" mass="41447">MPRIYRWTNKYGEPDVPDAACSPPYSYGPSDSRWEDEDDYDELAPSVVIVRNRLRREYDEAFKRLEDKQFVEIKGGHSEEANSDPPRFVAKYFLDGRGRPDRNKTKEPLLFQLCNNEKEMFDVVAAVPGLAIRQTWSTGIDPELTGEPKYLHIDTRGVETGTKKDRPSAPVTLDRYQLESQNRGLHLKEFNDTGVIGGDSAAVKAEIAHLKEQRQQRQEKAEAEERASEARAEAQKKATWERHRKGYRELVAKQQRRPNHRSMQDLPGSYVVEWHGKPAEDYDVNDPYHDDDNSHIGHLDFDHTGLAAKGGFYYPTYFGDGVPIMISVVKVAEKPVSRKESMRRWCEYDGRRWGSTWGGW</sequence>
<reference evidence="2" key="2">
    <citation type="submission" date="2023-06" db="EMBL/GenBank/DDBJ databases">
        <authorList>
            <consortium name="Lawrence Berkeley National Laboratory"/>
            <person name="Haridas S."/>
            <person name="Hensen N."/>
            <person name="Bonometti L."/>
            <person name="Westerberg I."/>
            <person name="Brannstrom I.O."/>
            <person name="Guillou S."/>
            <person name="Cros-Aarteil S."/>
            <person name="Calhoun S."/>
            <person name="Kuo A."/>
            <person name="Mondo S."/>
            <person name="Pangilinan J."/>
            <person name="Riley R."/>
            <person name="Labutti K."/>
            <person name="Andreopoulos B."/>
            <person name="Lipzen A."/>
            <person name="Chen C."/>
            <person name="Yanf M."/>
            <person name="Daum C."/>
            <person name="Ng V."/>
            <person name="Clum A."/>
            <person name="Steindorff A."/>
            <person name="Ohm R."/>
            <person name="Martin F."/>
            <person name="Silar P."/>
            <person name="Natvig D."/>
            <person name="Lalanne C."/>
            <person name="Gautier V."/>
            <person name="Ament-Velasquez S.L."/>
            <person name="Kruys A."/>
            <person name="Hutchinson M.I."/>
            <person name="Powell A.J."/>
            <person name="Barry K."/>
            <person name="Miller A.N."/>
            <person name="Grigoriev I.V."/>
            <person name="Debuchy R."/>
            <person name="Gladieux P."/>
            <person name="Thoren M.H."/>
            <person name="Johannesson H."/>
        </authorList>
    </citation>
    <scope>NUCLEOTIDE SEQUENCE</scope>
    <source>
        <strain evidence="2">CBS 118394</strain>
    </source>
</reference>
<proteinExistence type="predicted"/>